<dbReference type="HAMAP" id="MF_00385">
    <property type="entry name" value="Ribosomal_bS16"/>
    <property type="match status" value="1"/>
</dbReference>
<reference evidence="4" key="1">
    <citation type="submission" date="2020-07" db="EMBL/GenBank/DDBJ databases">
        <title>Huge and variable diversity of episymbiotic CPR bacteria and DPANN archaea in groundwater ecosystems.</title>
        <authorList>
            <person name="He C.Y."/>
            <person name="Keren R."/>
            <person name="Whittaker M."/>
            <person name="Farag I.F."/>
            <person name="Doudna J."/>
            <person name="Cate J.H.D."/>
            <person name="Banfield J.F."/>
        </authorList>
    </citation>
    <scope>NUCLEOTIDE SEQUENCE</scope>
    <source>
        <strain evidence="4">NC_groundwater_672_Ag_B-0.1um_62_36</strain>
    </source>
</reference>
<dbReference type="PANTHER" id="PTHR12919:SF20">
    <property type="entry name" value="SMALL RIBOSOMAL SUBUNIT PROTEIN BS16M"/>
    <property type="match status" value="1"/>
</dbReference>
<evidence type="ECO:0000256" key="3">
    <source>
        <dbReference type="HAMAP-Rule" id="MF_00385"/>
    </source>
</evidence>
<evidence type="ECO:0000256" key="2">
    <source>
        <dbReference type="ARBA" id="ARBA00023274"/>
    </source>
</evidence>
<dbReference type="GO" id="GO:0005737">
    <property type="term" value="C:cytoplasm"/>
    <property type="evidence" value="ECO:0007669"/>
    <property type="project" value="UniProtKB-ARBA"/>
</dbReference>
<dbReference type="GO" id="GO:0006412">
    <property type="term" value="P:translation"/>
    <property type="evidence" value="ECO:0007669"/>
    <property type="project" value="UniProtKB-UniRule"/>
</dbReference>
<name>A0A932FYW6_UNCTE</name>
<organism evidence="4 5">
    <name type="scientific">Tectimicrobiota bacterium</name>
    <dbReference type="NCBI Taxonomy" id="2528274"/>
    <lineage>
        <taxon>Bacteria</taxon>
        <taxon>Pseudomonadati</taxon>
        <taxon>Nitrospinota/Tectimicrobiota group</taxon>
        <taxon>Candidatus Tectimicrobiota</taxon>
    </lineage>
</organism>
<keyword evidence="2 3" id="KW-0687">Ribonucleoprotein</keyword>
<dbReference type="AlphaFoldDB" id="A0A932FYW6"/>
<dbReference type="GO" id="GO:0003735">
    <property type="term" value="F:structural constituent of ribosome"/>
    <property type="evidence" value="ECO:0007669"/>
    <property type="project" value="InterPro"/>
</dbReference>
<dbReference type="EMBL" id="JACPRF010000250">
    <property type="protein sequence ID" value="MBI2876869.1"/>
    <property type="molecule type" value="Genomic_DNA"/>
</dbReference>
<accession>A0A932FYW6</accession>
<sequence length="100" mass="11299">MVRIRLTRAGAKKRPFYRVVVTDSRRPREGQFLDILGIYNPMEEPALVRIDQEKAALWLSRGAQLSDTVKSLFAKVGIRKISSSPAREQEMAEGGLRNAE</sequence>
<dbReference type="InterPro" id="IPR023803">
    <property type="entry name" value="Ribosomal_bS16_dom_sf"/>
</dbReference>
<evidence type="ECO:0000313" key="5">
    <source>
        <dbReference type="Proteomes" id="UP000769766"/>
    </source>
</evidence>
<evidence type="ECO:0000313" key="4">
    <source>
        <dbReference type="EMBL" id="MBI2876869.1"/>
    </source>
</evidence>
<dbReference type="InterPro" id="IPR000307">
    <property type="entry name" value="Ribosomal_bS16"/>
</dbReference>
<proteinExistence type="inferred from homology"/>
<keyword evidence="1 3" id="KW-0689">Ribosomal protein</keyword>
<dbReference type="GO" id="GO:0015935">
    <property type="term" value="C:small ribosomal subunit"/>
    <property type="evidence" value="ECO:0007669"/>
    <property type="project" value="TreeGrafter"/>
</dbReference>
<dbReference type="Pfam" id="PF00886">
    <property type="entry name" value="Ribosomal_S16"/>
    <property type="match status" value="1"/>
</dbReference>
<comment type="caution">
    <text evidence="4">The sequence shown here is derived from an EMBL/GenBank/DDBJ whole genome shotgun (WGS) entry which is preliminary data.</text>
</comment>
<dbReference type="NCBIfam" id="TIGR00002">
    <property type="entry name" value="S16"/>
    <property type="match status" value="1"/>
</dbReference>
<comment type="similarity">
    <text evidence="3">Belongs to the bacterial ribosomal protein bS16 family.</text>
</comment>
<evidence type="ECO:0000256" key="1">
    <source>
        <dbReference type="ARBA" id="ARBA00022980"/>
    </source>
</evidence>
<dbReference type="InterPro" id="IPR020592">
    <property type="entry name" value="Ribosomal_bS16_CS"/>
</dbReference>
<protein>
    <recommendedName>
        <fullName evidence="3">Small ribosomal subunit protein bS16</fullName>
    </recommendedName>
</protein>
<dbReference type="Proteomes" id="UP000769766">
    <property type="component" value="Unassembled WGS sequence"/>
</dbReference>
<dbReference type="SUPFAM" id="SSF54565">
    <property type="entry name" value="Ribosomal protein S16"/>
    <property type="match status" value="1"/>
</dbReference>
<gene>
    <name evidence="3 4" type="primary">rpsP</name>
    <name evidence="4" type="ORF">HYY20_08310</name>
</gene>
<dbReference type="Gene3D" id="3.30.1320.10">
    <property type="match status" value="1"/>
</dbReference>
<dbReference type="PANTHER" id="PTHR12919">
    <property type="entry name" value="30S RIBOSOMAL PROTEIN S16"/>
    <property type="match status" value="1"/>
</dbReference>
<dbReference type="PROSITE" id="PS00732">
    <property type="entry name" value="RIBOSOMAL_S16"/>
    <property type="match status" value="1"/>
</dbReference>